<feature type="domain" description="SPX" evidence="2">
    <location>
        <begin position="1"/>
        <end position="216"/>
    </location>
</feature>
<accession>A0A4V3WJK6</accession>
<dbReference type="AlphaFoldDB" id="A0A4V3WJK6"/>
<dbReference type="Proteomes" id="UP000306102">
    <property type="component" value="Unassembled WGS sequence"/>
</dbReference>
<comment type="caution">
    <text evidence="3">The sequence shown here is derived from an EMBL/GenBank/DDBJ whole genome shotgun (WGS) entry which is preliminary data.</text>
</comment>
<dbReference type="GO" id="GO:0005886">
    <property type="term" value="C:plasma membrane"/>
    <property type="evidence" value="ECO:0007669"/>
    <property type="project" value="TreeGrafter"/>
</dbReference>
<gene>
    <name evidence="3" type="ORF">TEA_013091</name>
</gene>
<feature type="region of interest" description="Disordered" evidence="1">
    <location>
        <begin position="105"/>
        <end position="150"/>
    </location>
</feature>
<keyword evidence="4" id="KW-1185">Reference proteome</keyword>
<sequence length="216" mass="24628">MFLRVTNEGGEYELVYFRSLDEEFNKVVKFYKLKVEEVVKEANMLNKQMDALIAFRIKVEGPRSESEGSVQISRLAAEVEASTTTLDASLPSGVRANRRAAVDAIEGEESSSHGHLDESGDDKFSNENRSINQNAKQHKPKNSKALPRPAPLEILNQVKMYNTLETPRSTIKGLLRVHNLKEIKFSRENLNKVEEQLKQAFIEFYQKLRFLRVTGN</sequence>
<protein>
    <recommendedName>
        <fullName evidence="2">SPX domain-containing protein</fullName>
    </recommendedName>
</protein>
<dbReference type="Pfam" id="PF03105">
    <property type="entry name" value="SPX"/>
    <property type="match status" value="1"/>
</dbReference>
<dbReference type="PANTHER" id="PTHR10783:SF4">
    <property type="entry name" value="PHOSPHATE TRANSPORTER PHO1 HOMOLOG 3"/>
    <property type="match status" value="1"/>
</dbReference>
<dbReference type="STRING" id="542762.A0A4V3WJK6"/>
<name>A0A4V3WJK6_CAMSN</name>
<feature type="compositionally biased region" description="Basic and acidic residues" evidence="1">
    <location>
        <begin position="110"/>
        <end position="126"/>
    </location>
</feature>
<dbReference type="PROSITE" id="PS51382">
    <property type="entry name" value="SPX"/>
    <property type="match status" value="1"/>
</dbReference>
<reference evidence="3 4" key="1">
    <citation type="journal article" date="2018" name="Proc. Natl. Acad. Sci. U.S.A.">
        <title>Draft genome sequence of Camellia sinensis var. sinensis provides insights into the evolution of the tea genome and tea quality.</title>
        <authorList>
            <person name="Wei C."/>
            <person name="Yang H."/>
            <person name="Wang S."/>
            <person name="Zhao J."/>
            <person name="Liu C."/>
            <person name="Gao L."/>
            <person name="Xia E."/>
            <person name="Lu Y."/>
            <person name="Tai Y."/>
            <person name="She G."/>
            <person name="Sun J."/>
            <person name="Cao H."/>
            <person name="Tong W."/>
            <person name="Gao Q."/>
            <person name="Li Y."/>
            <person name="Deng W."/>
            <person name="Jiang X."/>
            <person name="Wang W."/>
            <person name="Chen Q."/>
            <person name="Zhang S."/>
            <person name="Li H."/>
            <person name="Wu J."/>
            <person name="Wang P."/>
            <person name="Li P."/>
            <person name="Shi C."/>
            <person name="Zheng F."/>
            <person name="Jian J."/>
            <person name="Huang B."/>
            <person name="Shan D."/>
            <person name="Shi M."/>
            <person name="Fang C."/>
            <person name="Yue Y."/>
            <person name="Li F."/>
            <person name="Li D."/>
            <person name="Wei S."/>
            <person name="Han B."/>
            <person name="Jiang C."/>
            <person name="Yin Y."/>
            <person name="Xia T."/>
            <person name="Zhang Z."/>
            <person name="Bennetzen J.L."/>
            <person name="Zhao S."/>
            <person name="Wan X."/>
        </authorList>
    </citation>
    <scope>NUCLEOTIDE SEQUENCE [LARGE SCALE GENOMIC DNA]</scope>
    <source>
        <strain evidence="4">cv. Shuchazao</strain>
        <tissue evidence="3">Leaf</tissue>
    </source>
</reference>
<evidence type="ECO:0000256" key="1">
    <source>
        <dbReference type="SAM" id="MobiDB-lite"/>
    </source>
</evidence>
<evidence type="ECO:0000313" key="3">
    <source>
        <dbReference type="EMBL" id="THF97336.1"/>
    </source>
</evidence>
<dbReference type="GO" id="GO:0006817">
    <property type="term" value="P:phosphate ion transport"/>
    <property type="evidence" value="ECO:0007669"/>
    <property type="project" value="TreeGrafter"/>
</dbReference>
<proteinExistence type="predicted"/>
<dbReference type="GO" id="GO:0000822">
    <property type="term" value="F:inositol hexakisphosphate binding"/>
    <property type="evidence" value="ECO:0007669"/>
    <property type="project" value="TreeGrafter"/>
</dbReference>
<evidence type="ECO:0000313" key="4">
    <source>
        <dbReference type="Proteomes" id="UP000306102"/>
    </source>
</evidence>
<dbReference type="InterPro" id="IPR004331">
    <property type="entry name" value="SPX_dom"/>
</dbReference>
<dbReference type="GO" id="GO:0016036">
    <property type="term" value="P:cellular response to phosphate starvation"/>
    <property type="evidence" value="ECO:0007669"/>
    <property type="project" value="TreeGrafter"/>
</dbReference>
<dbReference type="EMBL" id="SDRB02012578">
    <property type="protein sequence ID" value="THF97336.1"/>
    <property type="molecule type" value="Genomic_DNA"/>
</dbReference>
<dbReference type="PANTHER" id="PTHR10783">
    <property type="entry name" value="XENOTROPIC AND POLYTROPIC RETROVIRUS RECEPTOR 1-RELATED"/>
    <property type="match status" value="1"/>
</dbReference>
<evidence type="ECO:0000259" key="2">
    <source>
        <dbReference type="PROSITE" id="PS51382"/>
    </source>
</evidence>
<dbReference type="GO" id="GO:0005802">
    <property type="term" value="C:trans-Golgi network"/>
    <property type="evidence" value="ECO:0007669"/>
    <property type="project" value="TreeGrafter"/>
</dbReference>
<organism evidence="3 4">
    <name type="scientific">Camellia sinensis var. sinensis</name>
    <name type="common">China tea</name>
    <dbReference type="NCBI Taxonomy" id="542762"/>
    <lineage>
        <taxon>Eukaryota</taxon>
        <taxon>Viridiplantae</taxon>
        <taxon>Streptophyta</taxon>
        <taxon>Embryophyta</taxon>
        <taxon>Tracheophyta</taxon>
        <taxon>Spermatophyta</taxon>
        <taxon>Magnoliopsida</taxon>
        <taxon>eudicotyledons</taxon>
        <taxon>Gunneridae</taxon>
        <taxon>Pentapetalae</taxon>
        <taxon>asterids</taxon>
        <taxon>Ericales</taxon>
        <taxon>Theaceae</taxon>
        <taxon>Camellia</taxon>
    </lineage>
</organism>